<dbReference type="EMBL" id="WUAV01000006">
    <property type="protein sequence ID" value="KAF1748106.1"/>
    <property type="molecule type" value="Genomic_DNA"/>
</dbReference>
<dbReference type="AlphaFoldDB" id="A0A6A5FZL0"/>
<dbReference type="Proteomes" id="UP000483820">
    <property type="component" value="Chromosome X"/>
</dbReference>
<comment type="caution">
    <text evidence="1">The sequence shown here is derived from an EMBL/GenBank/DDBJ whole genome shotgun (WGS) entry which is preliminary data.</text>
</comment>
<dbReference type="CTD" id="9822203"/>
<reference evidence="1 2" key="1">
    <citation type="submission" date="2019-12" db="EMBL/GenBank/DDBJ databases">
        <title>Chromosome-level assembly of the Caenorhabditis remanei genome.</title>
        <authorList>
            <person name="Teterina A.A."/>
            <person name="Willis J.H."/>
            <person name="Phillips P.C."/>
        </authorList>
    </citation>
    <scope>NUCLEOTIDE SEQUENCE [LARGE SCALE GENOMIC DNA]</scope>
    <source>
        <strain evidence="1 2">PX506</strain>
        <tissue evidence="1">Whole organism</tissue>
    </source>
</reference>
<dbReference type="RefSeq" id="XP_003118458.2">
    <property type="nucleotide sequence ID" value="XM_003118410.2"/>
</dbReference>
<dbReference type="GeneID" id="9822203"/>
<gene>
    <name evidence="1" type="ORF">GCK72_024573</name>
</gene>
<evidence type="ECO:0000313" key="1">
    <source>
        <dbReference type="EMBL" id="KAF1748106.1"/>
    </source>
</evidence>
<sequence length="226" mass="27492">MEKLFTKYETKLKLNHIKNRSWEEEETFVKVGKAVFKVPRRPKQERTYRWIIDPPTEKGEAKRSYSVKYTPRLGKRPKIPEQMYNMKRCFQTRRDTRIALSDATFQPEKKFVFINQVYIITNAPELAEKDLRQIEEFRLFFESWDEDYYSEEECLELMEQAIIGRIEVYQEMYKQSSNLLYLAKAVFLKFLDFDRLSDLHKMYLVMSEECEFPMCYVEGILRNHYE</sequence>
<accession>A0A6A5FZL0</accession>
<organism evidence="1 2">
    <name type="scientific">Caenorhabditis remanei</name>
    <name type="common">Caenorhabditis vulgaris</name>
    <dbReference type="NCBI Taxonomy" id="31234"/>
    <lineage>
        <taxon>Eukaryota</taxon>
        <taxon>Metazoa</taxon>
        <taxon>Ecdysozoa</taxon>
        <taxon>Nematoda</taxon>
        <taxon>Chromadorea</taxon>
        <taxon>Rhabditida</taxon>
        <taxon>Rhabditina</taxon>
        <taxon>Rhabditomorpha</taxon>
        <taxon>Rhabditoidea</taxon>
        <taxon>Rhabditidae</taxon>
        <taxon>Peloderinae</taxon>
        <taxon>Caenorhabditis</taxon>
    </lineage>
</organism>
<evidence type="ECO:0000313" key="2">
    <source>
        <dbReference type="Proteomes" id="UP000483820"/>
    </source>
</evidence>
<protein>
    <submittedName>
        <fullName evidence="1">Uncharacterized protein</fullName>
    </submittedName>
</protein>
<proteinExistence type="predicted"/>
<name>A0A6A5FZL0_CAERE</name>
<dbReference type="KEGG" id="crq:GCK72_024573"/>